<evidence type="ECO:0000313" key="1">
    <source>
        <dbReference type="EMBL" id="KAK4113375.1"/>
    </source>
</evidence>
<dbReference type="AlphaFoldDB" id="A0AAN6YT61"/>
<gene>
    <name evidence="1" type="ORF">N656DRAFT_615298</name>
</gene>
<evidence type="ECO:0000313" key="2">
    <source>
        <dbReference type="Proteomes" id="UP001302812"/>
    </source>
</evidence>
<reference evidence="1" key="1">
    <citation type="journal article" date="2023" name="Mol. Phylogenet. Evol.">
        <title>Genome-scale phylogeny and comparative genomics of the fungal order Sordariales.</title>
        <authorList>
            <person name="Hensen N."/>
            <person name="Bonometti L."/>
            <person name="Westerberg I."/>
            <person name="Brannstrom I.O."/>
            <person name="Guillou S."/>
            <person name="Cros-Aarteil S."/>
            <person name="Calhoun S."/>
            <person name="Haridas S."/>
            <person name="Kuo A."/>
            <person name="Mondo S."/>
            <person name="Pangilinan J."/>
            <person name="Riley R."/>
            <person name="LaButti K."/>
            <person name="Andreopoulos B."/>
            <person name="Lipzen A."/>
            <person name="Chen C."/>
            <person name="Yan M."/>
            <person name="Daum C."/>
            <person name="Ng V."/>
            <person name="Clum A."/>
            <person name="Steindorff A."/>
            <person name="Ohm R.A."/>
            <person name="Martin F."/>
            <person name="Silar P."/>
            <person name="Natvig D.O."/>
            <person name="Lalanne C."/>
            <person name="Gautier V."/>
            <person name="Ament-Velasquez S.L."/>
            <person name="Kruys A."/>
            <person name="Hutchinson M.I."/>
            <person name="Powell A.J."/>
            <person name="Barry K."/>
            <person name="Miller A.N."/>
            <person name="Grigoriev I.V."/>
            <person name="Debuchy R."/>
            <person name="Gladieux P."/>
            <person name="Hiltunen Thoren M."/>
            <person name="Johannesson H."/>
        </authorList>
    </citation>
    <scope>NUCLEOTIDE SEQUENCE</scope>
    <source>
        <strain evidence="1">CBS 508.74</strain>
    </source>
</reference>
<name>A0AAN6YT61_9PEZI</name>
<dbReference type="Proteomes" id="UP001302812">
    <property type="component" value="Unassembled WGS sequence"/>
</dbReference>
<dbReference type="RefSeq" id="XP_064670945.1">
    <property type="nucleotide sequence ID" value="XM_064810315.1"/>
</dbReference>
<sequence>MGRRCLIPHCSWPCCFTQPSRLCLFRADNEADQGCILGHSIYAGRHGPSKAHSTTHPLCPSIKRHQILLASSPRAGFFLHADSLLQTVCLGVATCHGIPWTVARDEIDISAPKVMVRWRAQIEWPMPRSIISTQASQSRPFLV</sequence>
<keyword evidence="2" id="KW-1185">Reference proteome</keyword>
<protein>
    <submittedName>
        <fullName evidence="1">Uncharacterized protein</fullName>
    </submittedName>
</protein>
<reference evidence="1" key="2">
    <citation type="submission" date="2023-05" db="EMBL/GenBank/DDBJ databases">
        <authorList>
            <consortium name="Lawrence Berkeley National Laboratory"/>
            <person name="Steindorff A."/>
            <person name="Hensen N."/>
            <person name="Bonometti L."/>
            <person name="Westerberg I."/>
            <person name="Brannstrom I.O."/>
            <person name="Guillou S."/>
            <person name="Cros-Aarteil S."/>
            <person name="Calhoun S."/>
            <person name="Haridas S."/>
            <person name="Kuo A."/>
            <person name="Mondo S."/>
            <person name="Pangilinan J."/>
            <person name="Riley R."/>
            <person name="Labutti K."/>
            <person name="Andreopoulos B."/>
            <person name="Lipzen A."/>
            <person name="Chen C."/>
            <person name="Yanf M."/>
            <person name="Daum C."/>
            <person name="Ng V."/>
            <person name="Clum A."/>
            <person name="Ohm R."/>
            <person name="Martin F."/>
            <person name="Silar P."/>
            <person name="Natvig D."/>
            <person name="Lalanne C."/>
            <person name="Gautier V."/>
            <person name="Ament-Velasquez S.L."/>
            <person name="Kruys A."/>
            <person name="Hutchinson M.I."/>
            <person name="Powell A.J."/>
            <person name="Barry K."/>
            <person name="Miller A.N."/>
            <person name="Grigoriev I.V."/>
            <person name="Debuchy R."/>
            <person name="Gladieux P."/>
            <person name="Thoren M.H."/>
            <person name="Johannesson H."/>
        </authorList>
    </citation>
    <scope>NUCLEOTIDE SEQUENCE</scope>
    <source>
        <strain evidence="1">CBS 508.74</strain>
    </source>
</reference>
<organism evidence="1 2">
    <name type="scientific">Canariomyces notabilis</name>
    <dbReference type="NCBI Taxonomy" id="2074819"/>
    <lineage>
        <taxon>Eukaryota</taxon>
        <taxon>Fungi</taxon>
        <taxon>Dikarya</taxon>
        <taxon>Ascomycota</taxon>
        <taxon>Pezizomycotina</taxon>
        <taxon>Sordariomycetes</taxon>
        <taxon>Sordariomycetidae</taxon>
        <taxon>Sordariales</taxon>
        <taxon>Chaetomiaceae</taxon>
        <taxon>Canariomyces</taxon>
    </lineage>
</organism>
<dbReference type="EMBL" id="MU853339">
    <property type="protein sequence ID" value="KAK4113375.1"/>
    <property type="molecule type" value="Genomic_DNA"/>
</dbReference>
<dbReference type="GeneID" id="89934440"/>
<comment type="caution">
    <text evidence="1">The sequence shown here is derived from an EMBL/GenBank/DDBJ whole genome shotgun (WGS) entry which is preliminary data.</text>
</comment>
<proteinExistence type="predicted"/>
<accession>A0AAN6YT61</accession>